<sequence>MTQTSPLADNHGSKNHLPQPGQAETRSIDDNVLVPPPLSINKERSEARPEQEVAEQKRFEDVGHSEIIAKFPRPPTATQNTPKLAQFEEDDSNPVSATYTTQPSERVLDKQPVYWGVAVEEFPTDKNFNPPAAASTLSEIRYSLSSYEQAAKPKRAGTYSLERLLAAAESREGYDPNTSNIYRIGSDRVGLRAPTMVHPAFRRGE</sequence>
<name>A0A9P4MKC8_9PEZI</name>
<dbReference type="Proteomes" id="UP000799439">
    <property type="component" value="Unassembled WGS sequence"/>
</dbReference>
<evidence type="ECO:0000256" key="1">
    <source>
        <dbReference type="SAM" id="MobiDB-lite"/>
    </source>
</evidence>
<dbReference type="AlphaFoldDB" id="A0A9P4MKC8"/>
<feature type="compositionally biased region" description="Basic and acidic residues" evidence="1">
    <location>
        <begin position="41"/>
        <end position="64"/>
    </location>
</feature>
<evidence type="ECO:0000313" key="2">
    <source>
        <dbReference type="EMBL" id="KAF2153014.1"/>
    </source>
</evidence>
<proteinExistence type="predicted"/>
<organism evidence="2 3">
    <name type="scientific">Myriangium duriaei CBS 260.36</name>
    <dbReference type="NCBI Taxonomy" id="1168546"/>
    <lineage>
        <taxon>Eukaryota</taxon>
        <taxon>Fungi</taxon>
        <taxon>Dikarya</taxon>
        <taxon>Ascomycota</taxon>
        <taxon>Pezizomycotina</taxon>
        <taxon>Dothideomycetes</taxon>
        <taxon>Dothideomycetidae</taxon>
        <taxon>Myriangiales</taxon>
        <taxon>Myriangiaceae</taxon>
        <taxon>Myriangium</taxon>
    </lineage>
</organism>
<dbReference type="EMBL" id="ML996085">
    <property type="protein sequence ID" value="KAF2153014.1"/>
    <property type="molecule type" value="Genomic_DNA"/>
</dbReference>
<keyword evidence="3" id="KW-1185">Reference proteome</keyword>
<feature type="compositionally biased region" description="Polar residues" evidence="1">
    <location>
        <begin position="93"/>
        <end position="102"/>
    </location>
</feature>
<gene>
    <name evidence="2" type="ORF">K461DRAFT_277792</name>
</gene>
<feature type="region of interest" description="Disordered" evidence="1">
    <location>
        <begin position="1"/>
        <end position="102"/>
    </location>
</feature>
<reference evidence="2" key="1">
    <citation type="journal article" date="2020" name="Stud. Mycol.">
        <title>101 Dothideomycetes genomes: a test case for predicting lifestyles and emergence of pathogens.</title>
        <authorList>
            <person name="Haridas S."/>
            <person name="Albert R."/>
            <person name="Binder M."/>
            <person name="Bloem J."/>
            <person name="Labutti K."/>
            <person name="Salamov A."/>
            <person name="Andreopoulos B."/>
            <person name="Baker S."/>
            <person name="Barry K."/>
            <person name="Bills G."/>
            <person name="Bluhm B."/>
            <person name="Cannon C."/>
            <person name="Castanera R."/>
            <person name="Culley D."/>
            <person name="Daum C."/>
            <person name="Ezra D."/>
            <person name="Gonzalez J."/>
            <person name="Henrissat B."/>
            <person name="Kuo A."/>
            <person name="Liang C."/>
            <person name="Lipzen A."/>
            <person name="Lutzoni F."/>
            <person name="Magnuson J."/>
            <person name="Mondo S."/>
            <person name="Nolan M."/>
            <person name="Ohm R."/>
            <person name="Pangilinan J."/>
            <person name="Park H.-J."/>
            <person name="Ramirez L."/>
            <person name="Alfaro M."/>
            <person name="Sun H."/>
            <person name="Tritt A."/>
            <person name="Yoshinaga Y."/>
            <person name="Zwiers L.-H."/>
            <person name="Turgeon B."/>
            <person name="Goodwin S."/>
            <person name="Spatafora J."/>
            <person name="Crous P."/>
            <person name="Grigoriev I."/>
        </authorList>
    </citation>
    <scope>NUCLEOTIDE SEQUENCE</scope>
    <source>
        <strain evidence="2">CBS 260.36</strain>
    </source>
</reference>
<comment type="caution">
    <text evidence="2">The sequence shown here is derived from an EMBL/GenBank/DDBJ whole genome shotgun (WGS) entry which is preliminary data.</text>
</comment>
<protein>
    <submittedName>
        <fullName evidence="2">Uncharacterized protein</fullName>
    </submittedName>
</protein>
<evidence type="ECO:0000313" key="3">
    <source>
        <dbReference type="Proteomes" id="UP000799439"/>
    </source>
</evidence>
<accession>A0A9P4MKC8</accession>